<dbReference type="PANTHER" id="PTHR38605:SF1">
    <property type="entry name" value="ATPASE"/>
    <property type="match status" value="1"/>
</dbReference>
<dbReference type="Pfam" id="PF04317">
    <property type="entry name" value="DUF463"/>
    <property type="match status" value="1"/>
</dbReference>
<dbReference type="KEGG" id="hdh:G5B40_13390"/>
<organism evidence="1 2">
    <name type="scientific">Pikeienuella piscinae</name>
    <dbReference type="NCBI Taxonomy" id="2748098"/>
    <lineage>
        <taxon>Bacteria</taxon>
        <taxon>Pseudomonadati</taxon>
        <taxon>Pseudomonadota</taxon>
        <taxon>Alphaproteobacteria</taxon>
        <taxon>Rhodobacterales</taxon>
        <taxon>Paracoccaceae</taxon>
        <taxon>Pikeienuella</taxon>
    </lineage>
</organism>
<dbReference type="InterPro" id="IPR007413">
    <property type="entry name" value="YcjX-like"/>
</dbReference>
<protein>
    <submittedName>
        <fullName evidence="1">YcjX family protein</fullName>
    </submittedName>
</protein>
<dbReference type="AlphaFoldDB" id="A0A7M3T7A4"/>
<accession>A0A7M3T7A4</accession>
<dbReference type="EMBL" id="CP049056">
    <property type="protein sequence ID" value="QIE57885.1"/>
    <property type="molecule type" value="Genomic_DNA"/>
</dbReference>
<sequence>MLFEPRLRLGVTGLSRAGKTVFITSLIANLLQRGRMTQLRAEADGRLIAAAVQPHPDRETPRFDYESHLAALSANPPRWPESTRRISQIRVSLRYRPTGFLAGLTGDSTMHLDIVDYPGEWLLDLALLDQDFTRWSLKALKAAENASRAPHAGEWRALIAARDPAEPFEESAARPLAAAFTAYLGACRKAGLSGLAPGRFLMPGDMEGSPALTFCPLPPPVGRDPLHAEFARRFDAYKRSVVKPFFRNHFARLDRQIVLVDLMTALNDGPAAVADLSDAMKEVLGAFRPGRNSWLASILGRRIDRILFAATKADHLHHLEHDRLTAILSALLSQNLAHAAFRGAETHALAIAALRATVEQEGDGIRAVRGRLEATGEEAALDPGELPADPASVLAAARAADAGPAGTGWLDGAFKVMNFAPPRLSRGEGLPHIRLDRALEFLIGDRLT</sequence>
<proteinExistence type="predicted"/>
<dbReference type="Proteomes" id="UP000503336">
    <property type="component" value="Chromosome"/>
</dbReference>
<gene>
    <name evidence="1" type="ORF">G5B40_13390</name>
</gene>
<evidence type="ECO:0000313" key="2">
    <source>
        <dbReference type="Proteomes" id="UP000503336"/>
    </source>
</evidence>
<reference evidence="1 2" key="1">
    <citation type="submission" date="2020-02" db="EMBL/GenBank/DDBJ databases">
        <title>complete genome sequence of Rhodobacteraceae bacterium.</title>
        <authorList>
            <person name="Park J."/>
            <person name="Kim Y.-S."/>
            <person name="Kim K.-H."/>
        </authorList>
    </citation>
    <scope>NUCLEOTIDE SEQUENCE [LARGE SCALE GENOMIC DNA]</scope>
    <source>
        <strain evidence="1 2">RR4-56</strain>
    </source>
</reference>
<name>A0A7M3T7A4_9RHOB</name>
<evidence type="ECO:0000313" key="1">
    <source>
        <dbReference type="EMBL" id="QIE57885.1"/>
    </source>
</evidence>
<keyword evidence="2" id="KW-1185">Reference proteome</keyword>
<dbReference type="PANTHER" id="PTHR38605">
    <property type="entry name" value="ATPASE-RELATED"/>
    <property type="match status" value="1"/>
</dbReference>
<dbReference type="PIRSF" id="PIRSF019381">
    <property type="entry name" value="YcjX"/>
    <property type="match status" value="1"/>
</dbReference>